<feature type="signal peptide" evidence="6">
    <location>
        <begin position="1"/>
        <end position="27"/>
    </location>
</feature>
<keyword evidence="4 5" id="KW-0720">Serine protease</keyword>
<dbReference type="PROSITE" id="PS51892">
    <property type="entry name" value="SUBTILASE"/>
    <property type="match status" value="1"/>
</dbReference>
<gene>
    <name evidence="8" type="ORF">GCM10009114_05860</name>
</gene>
<comment type="caution">
    <text evidence="8">The sequence shown here is derived from an EMBL/GenBank/DDBJ whole genome shotgun (WGS) entry which is preliminary data.</text>
</comment>
<dbReference type="PROSITE" id="PS00137">
    <property type="entry name" value="SUBTILASE_HIS"/>
    <property type="match status" value="1"/>
</dbReference>
<dbReference type="Pfam" id="PF00082">
    <property type="entry name" value="Peptidase_S8"/>
    <property type="match status" value="1"/>
</dbReference>
<name>A0ABN1LD87_9ALTE</name>
<dbReference type="InterPro" id="IPR000209">
    <property type="entry name" value="Peptidase_S8/S53_dom"/>
</dbReference>
<evidence type="ECO:0000313" key="9">
    <source>
        <dbReference type="Proteomes" id="UP001500359"/>
    </source>
</evidence>
<reference evidence="8 9" key="1">
    <citation type="journal article" date="2019" name="Int. J. Syst. Evol. Microbiol.">
        <title>The Global Catalogue of Microorganisms (GCM) 10K type strain sequencing project: providing services to taxonomists for standard genome sequencing and annotation.</title>
        <authorList>
            <consortium name="The Broad Institute Genomics Platform"/>
            <consortium name="The Broad Institute Genome Sequencing Center for Infectious Disease"/>
            <person name="Wu L."/>
            <person name="Ma J."/>
        </authorList>
    </citation>
    <scope>NUCLEOTIDE SEQUENCE [LARGE SCALE GENOMIC DNA]</scope>
    <source>
        <strain evidence="8 9">JCM 15896</strain>
    </source>
</reference>
<evidence type="ECO:0000256" key="1">
    <source>
        <dbReference type="ARBA" id="ARBA00011073"/>
    </source>
</evidence>
<dbReference type="InterPro" id="IPR050131">
    <property type="entry name" value="Peptidase_S8_subtilisin-like"/>
</dbReference>
<dbReference type="InterPro" id="IPR022398">
    <property type="entry name" value="Peptidase_S8_His-AS"/>
</dbReference>
<organism evidence="8 9">
    <name type="scientific">Aliiglaciecola litoralis</name>
    <dbReference type="NCBI Taxonomy" id="582857"/>
    <lineage>
        <taxon>Bacteria</taxon>
        <taxon>Pseudomonadati</taxon>
        <taxon>Pseudomonadota</taxon>
        <taxon>Gammaproteobacteria</taxon>
        <taxon>Alteromonadales</taxon>
        <taxon>Alteromonadaceae</taxon>
        <taxon>Aliiglaciecola</taxon>
    </lineage>
</organism>
<evidence type="ECO:0000256" key="6">
    <source>
        <dbReference type="SAM" id="SignalP"/>
    </source>
</evidence>
<dbReference type="PRINTS" id="PR00723">
    <property type="entry name" value="SUBTILISIN"/>
</dbReference>
<feature type="active site" description="Charge relay system" evidence="5">
    <location>
        <position position="204"/>
    </location>
</feature>
<dbReference type="RefSeq" id="WP_425542538.1">
    <property type="nucleotide sequence ID" value="NZ_BAAAFD010000001.1"/>
</dbReference>
<evidence type="ECO:0000256" key="2">
    <source>
        <dbReference type="ARBA" id="ARBA00022670"/>
    </source>
</evidence>
<proteinExistence type="inferred from homology"/>
<evidence type="ECO:0000256" key="3">
    <source>
        <dbReference type="ARBA" id="ARBA00022801"/>
    </source>
</evidence>
<feature type="domain" description="Peptidase S8/S53" evidence="7">
    <location>
        <begin position="143"/>
        <end position="449"/>
    </location>
</feature>
<evidence type="ECO:0000256" key="5">
    <source>
        <dbReference type="PROSITE-ProRule" id="PRU01240"/>
    </source>
</evidence>
<feature type="active site" description="Charge relay system" evidence="5">
    <location>
        <position position="406"/>
    </location>
</feature>
<evidence type="ECO:0000259" key="7">
    <source>
        <dbReference type="Pfam" id="PF00082"/>
    </source>
</evidence>
<dbReference type="InterPro" id="IPR023828">
    <property type="entry name" value="Peptidase_S8_Ser-AS"/>
</dbReference>
<dbReference type="InterPro" id="IPR015500">
    <property type="entry name" value="Peptidase_S8_subtilisin-rel"/>
</dbReference>
<accession>A0ABN1LD87</accession>
<dbReference type="PANTHER" id="PTHR43806:SF65">
    <property type="entry name" value="SERINE PROTEASE APRX"/>
    <property type="match status" value="1"/>
</dbReference>
<dbReference type="InterPro" id="IPR036852">
    <property type="entry name" value="Peptidase_S8/S53_dom_sf"/>
</dbReference>
<sequence>MSNTVIKKRTLTAIAAAMLSLSGAVKADALIGEQLSQSLTTLTDSQSIMAVVTYDQLDPLTEAQLSQILSLGIEQGVQFKSLPIIGVLANKQQIDALSKLSDVRSIFANRKMQYFNADARQITGVADLQTTGFEQRNGVKYTGKGVTIMVNDSGIDAAHQDIFFGETVVENVQALTHASAISLTGVTDGATLKGQINTDSNSGHGTHVAGTIAGNGALSNGKYVGAAPDADLIGYGSGGGLFLLDTIGGFDFAINNIYSYNSPIKIISNSWGSSGKYEPKGPVSLATYKAHKLGIISVFAAGNSGSGEDTNNPYSQIPWGLSVGAGDKYGKLADFSSRGLKSESGDFTMPDGTTWTYANEVSIVAPGVDIISTRASTNLAANGGDADVEVIEPENLPFYTMISGTSMATPHVSGIIALMLEANPSLDNLTIKRLLQETATNMPGYERWEVGAGYVNARAAVAAALNFDSNHSVTVNNLAKKQFNANANIRTSELQKEIEIFYTPVGEPEIKYFEVSEDAIVVKASTDTLANLTKLVLVAPDGTEYFGNLSTPVLTEGMRVSAPASAGTWGIYVYGLTSLSGVEADPLGLTNGPGAPEFFDVTVGFELSDGFEGLDDVIDHPQQGIIEFAINERLMDGLSRNRFSPDSALRRKDFARYAVMGGAVRQYRDLLNEERPTLSGVSTLDKAFIESVSVSGGALKDATRTQAPILLPVNGSASPFTKMTKLDMVYSLVQLLGAQSAAQSFDPQDDIVVDYKGQQIVLADQDNIADDMKGYVQLAINLSLINVVYGVEQGPFDLVPTLTARFEPATSISRAHYAELASRLYFNYLQ</sequence>
<dbReference type="EMBL" id="BAAAFD010000001">
    <property type="protein sequence ID" value="GAA0853333.1"/>
    <property type="molecule type" value="Genomic_DNA"/>
</dbReference>
<protein>
    <recommendedName>
        <fullName evidence="7">Peptidase S8/S53 domain-containing protein</fullName>
    </recommendedName>
</protein>
<feature type="chain" id="PRO_5046176439" description="Peptidase S8/S53 domain-containing protein" evidence="6">
    <location>
        <begin position="28"/>
        <end position="830"/>
    </location>
</feature>
<evidence type="ECO:0000313" key="8">
    <source>
        <dbReference type="EMBL" id="GAA0853333.1"/>
    </source>
</evidence>
<keyword evidence="9" id="KW-1185">Reference proteome</keyword>
<dbReference type="Gene3D" id="3.40.50.200">
    <property type="entry name" value="Peptidase S8/S53 domain"/>
    <property type="match status" value="1"/>
</dbReference>
<evidence type="ECO:0000256" key="4">
    <source>
        <dbReference type="ARBA" id="ARBA00022825"/>
    </source>
</evidence>
<feature type="active site" description="Charge relay system" evidence="5">
    <location>
        <position position="152"/>
    </location>
</feature>
<keyword evidence="3 5" id="KW-0378">Hydrolase</keyword>
<keyword evidence="6" id="KW-0732">Signal</keyword>
<comment type="similarity">
    <text evidence="1 5">Belongs to the peptidase S8 family.</text>
</comment>
<dbReference type="Proteomes" id="UP001500359">
    <property type="component" value="Unassembled WGS sequence"/>
</dbReference>
<dbReference type="SUPFAM" id="SSF52743">
    <property type="entry name" value="Subtilisin-like"/>
    <property type="match status" value="1"/>
</dbReference>
<keyword evidence="2 5" id="KW-0645">Protease</keyword>
<dbReference type="PANTHER" id="PTHR43806">
    <property type="entry name" value="PEPTIDASE S8"/>
    <property type="match status" value="1"/>
</dbReference>
<dbReference type="PROSITE" id="PS00138">
    <property type="entry name" value="SUBTILASE_SER"/>
    <property type="match status" value="1"/>
</dbReference>